<organism evidence="2 3">
    <name type="scientific">Fulvimonas yonginensis</name>
    <dbReference type="NCBI Taxonomy" id="1495200"/>
    <lineage>
        <taxon>Bacteria</taxon>
        <taxon>Pseudomonadati</taxon>
        <taxon>Pseudomonadota</taxon>
        <taxon>Gammaproteobacteria</taxon>
        <taxon>Lysobacterales</taxon>
        <taxon>Rhodanobacteraceae</taxon>
        <taxon>Fulvimonas</taxon>
    </lineage>
</organism>
<sequence>MRRRDSSTLDLFEVPRPVAPLPGSMDYRAVVAHLVGEMLRESGKDRWTVASDMSRLAGKEVSKYMLDGYTAESRDEFNIPAYLVPVAEVVCQSHLYSNWLASIRGGRMLIGRDALAAELGRIERQRDELATQARQLKDTLRRSN</sequence>
<gene>
    <name evidence="2" type="ORF">WAT24_06885</name>
</gene>
<dbReference type="RefSeq" id="WP_336807094.1">
    <property type="nucleotide sequence ID" value="NZ_JBBBNY010000003.1"/>
</dbReference>
<keyword evidence="1" id="KW-0175">Coiled coil</keyword>
<feature type="coiled-coil region" evidence="1">
    <location>
        <begin position="112"/>
        <end position="142"/>
    </location>
</feature>
<comment type="caution">
    <text evidence="2">The sequence shown here is derived from an EMBL/GenBank/DDBJ whole genome shotgun (WGS) entry which is preliminary data.</text>
</comment>
<name>A0ABU8JAD9_9GAMM</name>
<evidence type="ECO:0000313" key="3">
    <source>
        <dbReference type="Proteomes" id="UP001381174"/>
    </source>
</evidence>
<protein>
    <submittedName>
        <fullName evidence="2">Uncharacterized protein</fullName>
    </submittedName>
</protein>
<proteinExistence type="predicted"/>
<evidence type="ECO:0000313" key="2">
    <source>
        <dbReference type="EMBL" id="MEI7036478.1"/>
    </source>
</evidence>
<dbReference type="EMBL" id="JBBBNY010000003">
    <property type="protein sequence ID" value="MEI7036478.1"/>
    <property type="molecule type" value="Genomic_DNA"/>
</dbReference>
<reference evidence="2 3" key="1">
    <citation type="journal article" date="2014" name="Int. J. Syst. Evol. Microbiol.">
        <title>Fulvimonas yonginensis sp. nov., isolated from greenhouse soil, and emended description of the genus Fulvimonas.</title>
        <authorList>
            <person name="Ahn J.H."/>
            <person name="Kim S.J."/>
            <person name="Weon H.Y."/>
            <person name="Hong S.B."/>
            <person name="Seok S.J."/>
            <person name="Kwon S.W."/>
        </authorList>
    </citation>
    <scope>NUCLEOTIDE SEQUENCE [LARGE SCALE GENOMIC DNA]</scope>
    <source>
        <strain evidence="2 3">KACC 16952</strain>
    </source>
</reference>
<accession>A0ABU8JAD9</accession>
<keyword evidence="3" id="KW-1185">Reference proteome</keyword>
<dbReference type="Proteomes" id="UP001381174">
    <property type="component" value="Unassembled WGS sequence"/>
</dbReference>
<evidence type="ECO:0000256" key="1">
    <source>
        <dbReference type="SAM" id="Coils"/>
    </source>
</evidence>